<keyword evidence="2" id="KW-1185">Reference proteome</keyword>
<evidence type="ECO:0000313" key="1">
    <source>
        <dbReference type="EMBL" id="GBP36173.1"/>
    </source>
</evidence>
<gene>
    <name evidence="1" type="ORF">EVAR_4317_1</name>
</gene>
<proteinExistence type="predicted"/>
<evidence type="ECO:0000313" key="2">
    <source>
        <dbReference type="Proteomes" id="UP000299102"/>
    </source>
</evidence>
<accession>A0A4C1VC27</accession>
<dbReference type="AlphaFoldDB" id="A0A4C1VC27"/>
<reference evidence="1 2" key="1">
    <citation type="journal article" date="2019" name="Commun. Biol.">
        <title>The bagworm genome reveals a unique fibroin gene that provides high tensile strength.</title>
        <authorList>
            <person name="Kono N."/>
            <person name="Nakamura H."/>
            <person name="Ohtoshi R."/>
            <person name="Tomita M."/>
            <person name="Numata K."/>
            <person name="Arakawa K."/>
        </authorList>
    </citation>
    <scope>NUCLEOTIDE SEQUENCE [LARGE SCALE GENOMIC DNA]</scope>
</reference>
<comment type="caution">
    <text evidence="1">The sequence shown here is derived from an EMBL/GenBank/DDBJ whole genome shotgun (WGS) entry which is preliminary data.</text>
</comment>
<dbReference type="EMBL" id="BGZK01000315">
    <property type="protein sequence ID" value="GBP36173.1"/>
    <property type="molecule type" value="Genomic_DNA"/>
</dbReference>
<dbReference type="Proteomes" id="UP000299102">
    <property type="component" value="Unassembled WGS sequence"/>
</dbReference>
<organism evidence="1 2">
    <name type="scientific">Eumeta variegata</name>
    <name type="common">Bagworm moth</name>
    <name type="synonym">Eumeta japonica</name>
    <dbReference type="NCBI Taxonomy" id="151549"/>
    <lineage>
        <taxon>Eukaryota</taxon>
        <taxon>Metazoa</taxon>
        <taxon>Ecdysozoa</taxon>
        <taxon>Arthropoda</taxon>
        <taxon>Hexapoda</taxon>
        <taxon>Insecta</taxon>
        <taxon>Pterygota</taxon>
        <taxon>Neoptera</taxon>
        <taxon>Endopterygota</taxon>
        <taxon>Lepidoptera</taxon>
        <taxon>Glossata</taxon>
        <taxon>Ditrysia</taxon>
        <taxon>Tineoidea</taxon>
        <taxon>Psychidae</taxon>
        <taxon>Oiketicinae</taxon>
        <taxon>Eumeta</taxon>
    </lineage>
</organism>
<protein>
    <submittedName>
        <fullName evidence="1">Uncharacterized protein</fullName>
    </submittedName>
</protein>
<name>A0A4C1VC27_EUMVA</name>
<sequence length="256" mass="29128">MDPHNTRGIVSALPAFWIKVAYLMKGDPADSEATAEVEHRNCHSLDETKAEAVTLRVYYVRKPGLALIKLIFITISGSSKSSIGTHAVANSVPVFFKRCTLKLPNCMWLRLRNSQIVYAKYDSYPACRDSRVRRLRRIQKGQPEVKPFIPTRCELRTREGPLETADLHGLRSTKRVEFETKFEIGRLAYARHRTCNPLANLSKRCGRHLTRAMYQSRAQPATDRAVSGARVNLAAESFLVKRGRFIGRPQFNLSRR</sequence>